<proteinExistence type="predicted"/>
<keyword evidence="1" id="KW-0812">Transmembrane</keyword>
<evidence type="ECO:0000313" key="2">
    <source>
        <dbReference type="Proteomes" id="UP000887569"/>
    </source>
</evidence>
<keyword evidence="1" id="KW-0472">Membrane</keyword>
<feature type="transmembrane region" description="Helical" evidence="1">
    <location>
        <begin position="12"/>
        <end position="34"/>
    </location>
</feature>
<keyword evidence="2" id="KW-1185">Reference proteome</keyword>
<organism evidence="2 3">
    <name type="scientific">Parascaris univalens</name>
    <name type="common">Nematode worm</name>
    <dbReference type="NCBI Taxonomy" id="6257"/>
    <lineage>
        <taxon>Eukaryota</taxon>
        <taxon>Metazoa</taxon>
        <taxon>Ecdysozoa</taxon>
        <taxon>Nematoda</taxon>
        <taxon>Chromadorea</taxon>
        <taxon>Rhabditida</taxon>
        <taxon>Spirurina</taxon>
        <taxon>Ascaridomorpha</taxon>
        <taxon>Ascaridoidea</taxon>
        <taxon>Ascarididae</taxon>
        <taxon>Parascaris</taxon>
    </lineage>
</organism>
<protein>
    <submittedName>
        <fullName evidence="3">Mitochondrial coenzyme A transporter SLC25A42</fullName>
    </submittedName>
</protein>
<sequence length="58" mass="6519">CGLLHSHSITFIFITLFITVSRGPIAAAISFTAYDYSFLYINELMETIMNLPVMNSDN</sequence>
<dbReference type="Proteomes" id="UP000887569">
    <property type="component" value="Unplaced"/>
</dbReference>
<keyword evidence="1" id="KW-1133">Transmembrane helix</keyword>
<accession>A0A915B8R2</accession>
<dbReference type="AlphaFoldDB" id="A0A915B8R2"/>
<evidence type="ECO:0000313" key="3">
    <source>
        <dbReference type="WBParaSite" id="PgR029_g028_t03"/>
    </source>
</evidence>
<name>A0A915B8R2_PARUN</name>
<reference evidence="3" key="1">
    <citation type="submission" date="2022-11" db="UniProtKB">
        <authorList>
            <consortium name="WormBaseParasite"/>
        </authorList>
    </citation>
    <scope>IDENTIFICATION</scope>
</reference>
<evidence type="ECO:0000256" key="1">
    <source>
        <dbReference type="SAM" id="Phobius"/>
    </source>
</evidence>
<dbReference type="WBParaSite" id="PgR029_g028_t03">
    <property type="protein sequence ID" value="PgR029_g028_t03"/>
    <property type="gene ID" value="PgR029_g028"/>
</dbReference>